<accession>A0A1C4YUT7</accession>
<proteinExistence type="predicted"/>
<evidence type="ECO:0000313" key="2">
    <source>
        <dbReference type="Proteomes" id="UP000198797"/>
    </source>
</evidence>
<keyword evidence="2" id="KW-1185">Reference proteome</keyword>
<organism evidence="1 2">
    <name type="scientific">Micromonospora matsumotoense</name>
    <dbReference type="NCBI Taxonomy" id="121616"/>
    <lineage>
        <taxon>Bacteria</taxon>
        <taxon>Bacillati</taxon>
        <taxon>Actinomycetota</taxon>
        <taxon>Actinomycetes</taxon>
        <taxon>Micromonosporales</taxon>
        <taxon>Micromonosporaceae</taxon>
        <taxon>Micromonospora</taxon>
    </lineage>
</organism>
<gene>
    <name evidence="1" type="ORF">GA0070216_107178</name>
</gene>
<reference evidence="2" key="1">
    <citation type="submission" date="2016-06" db="EMBL/GenBank/DDBJ databases">
        <authorList>
            <person name="Varghese N."/>
            <person name="Submissions Spin"/>
        </authorList>
    </citation>
    <scope>NUCLEOTIDE SEQUENCE [LARGE SCALE GENOMIC DNA]</scope>
    <source>
        <strain evidence="2">DSM 44100</strain>
    </source>
</reference>
<name>A0A1C4YUT7_9ACTN</name>
<sequence length="438" mass="47984">MNLVTDHYLRESSAEGSGLISALRDAPLPASYRTCWGSRMLPRPLFVAQQEIDSVAADICTVFDLLTSLPDRLYDGDVIRYCAALGIDQRRSTLLRSFSRQPITRYGRVDLYHDGGSFRILEMNVASDLGGIDRSVLNSALLALPDFSRFAETHRLSFVHTGEHVNRALQNAAPCSDPAVAMICANGELARYRHLLDSSADMLRSLGTPVFLGELGDVRVRGGRLYLHGSRVDVVLRYFTIDHAVDDEDVIASILDAHDSGNVTLWTTMDSSLYSNKGALSILSDPGLGICTAAERRMLDRILPWTRLLTPELVGRCLTEREHMILKPRRDFGGAGIHAGWEHSDQRWRSLVQSCVGQGYIAQRRVVPVAERISDPDTGTTQEWIATWGVFVTPLGYAGTDIRAAPASAGAVVNYGGNPATRVTGVFTYPADLAAPDP</sequence>
<dbReference type="EMBL" id="FMCU01000007">
    <property type="protein sequence ID" value="SCF24458.1"/>
    <property type="molecule type" value="Genomic_DNA"/>
</dbReference>
<protein>
    <recommendedName>
        <fullName evidence="3">Glutathionylspermidine synthase pre-ATP-grasp-like domain-containing protein</fullName>
    </recommendedName>
</protein>
<evidence type="ECO:0008006" key="3">
    <source>
        <dbReference type="Google" id="ProtNLM"/>
    </source>
</evidence>
<evidence type="ECO:0000313" key="1">
    <source>
        <dbReference type="EMBL" id="SCF24458.1"/>
    </source>
</evidence>
<dbReference type="AlphaFoldDB" id="A0A1C4YUT7"/>
<dbReference type="SUPFAM" id="SSF56059">
    <property type="entry name" value="Glutathione synthetase ATP-binding domain-like"/>
    <property type="match status" value="1"/>
</dbReference>
<dbReference type="STRING" id="121616.GA0070216_107178"/>
<dbReference type="Proteomes" id="UP000198797">
    <property type="component" value="Unassembled WGS sequence"/>
</dbReference>
<dbReference type="OrthoDB" id="8041036at2"/>
<dbReference type="RefSeq" id="WP_141723111.1">
    <property type="nucleotide sequence ID" value="NZ_FMCU01000007.1"/>
</dbReference>